<proteinExistence type="predicted"/>
<accession>A0A9E2F1D7</accession>
<organism evidence="1 2">
    <name type="scientific">Psychracetigena formicireducens</name>
    <dbReference type="NCBI Taxonomy" id="2986056"/>
    <lineage>
        <taxon>Bacteria</taxon>
        <taxon>Bacillati</taxon>
        <taxon>Candidatus Lithacetigenota</taxon>
        <taxon>Candidatus Psychracetigena</taxon>
    </lineage>
</organism>
<sequence length="91" mass="10904">MTEVEELVISFNDDGKQRKYYLTELLVFNNCEYAVFFSLENDLAEPIFLKVQGDMLIDIIDEREFNRLKSYWDKLEDIIEEEKEIKDDAIN</sequence>
<evidence type="ECO:0000313" key="2">
    <source>
        <dbReference type="Proteomes" id="UP000811545"/>
    </source>
</evidence>
<comment type="caution">
    <text evidence="1">The sequence shown here is derived from an EMBL/GenBank/DDBJ whole genome shotgun (WGS) entry which is preliminary data.</text>
</comment>
<gene>
    <name evidence="1" type="ORF">DDT42_00469</name>
</gene>
<evidence type="ECO:0000313" key="1">
    <source>
        <dbReference type="EMBL" id="MBT9144627.1"/>
    </source>
</evidence>
<dbReference type="AlphaFoldDB" id="A0A9E2F1D7"/>
<name>A0A9E2F1D7_PSYF1</name>
<evidence type="ECO:0008006" key="3">
    <source>
        <dbReference type="Google" id="ProtNLM"/>
    </source>
</evidence>
<dbReference type="EMBL" id="QLTW01000014">
    <property type="protein sequence ID" value="MBT9144627.1"/>
    <property type="molecule type" value="Genomic_DNA"/>
</dbReference>
<reference evidence="1 2" key="1">
    <citation type="journal article" date="2021" name="bioRxiv">
        <title>Unique metabolic strategies in Hadean analogues reveal hints for primordial physiology.</title>
        <authorList>
            <person name="Nobu M.K."/>
            <person name="Nakai R."/>
            <person name="Tamazawa S."/>
            <person name="Mori H."/>
            <person name="Toyoda A."/>
            <person name="Ijiri A."/>
            <person name="Suzuki S."/>
            <person name="Kurokawa K."/>
            <person name="Kamagata Y."/>
            <person name="Tamaki H."/>
        </authorList>
    </citation>
    <scope>NUCLEOTIDE SEQUENCE [LARGE SCALE GENOMIC DNA]</scope>
    <source>
        <strain evidence="1">BS525</strain>
    </source>
</reference>
<protein>
    <recommendedName>
        <fullName evidence="3">DUF1292 domain-containing protein</fullName>
    </recommendedName>
</protein>
<dbReference type="Proteomes" id="UP000811545">
    <property type="component" value="Unassembled WGS sequence"/>
</dbReference>